<dbReference type="SUPFAM" id="SSF56300">
    <property type="entry name" value="Metallo-dependent phosphatases"/>
    <property type="match status" value="1"/>
</dbReference>
<evidence type="ECO:0008006" key="3">
    <source>
        <dbReference type="Google" id="ProtNLM"/>
    </source>
</evidence>
<evidence type="ECO:0000313" key="2">
    <source>
        <dbReference type="Proteomes" id="UP000778864"/>
    </source>
</evidence>
<protein>
    <recommendedName>
        <fullName evidence="3">Calcineurin-like phosphoesterase domain-containing protein</fullName>
    </recommendedName>
</protein>
<evidence type="ECO:0000313" key="1">
    <source>
        <dbReference type="EMBL" id="MBS4893848.1"/>
    </source>
</evidence>
<dbReference type="InterPro" id="IPR029052">
    <property type="entry name" value="Metallo-depent_PP-like"/>
</dbReference>
<dbReference type="AlphaFoldDB" id="A0A942WR00"/>
<dbReference type="EMBL" id="JAGZMU010000005">
    <property type="protein sequence ID" value="MBS4893848.1"/>
    <property type="molecule type" value="Genomic_DNA"/>
</dbReference>
<gene>
    <name evidence="1" type="ORF">KHZ90_08735</name>
</gene>
<reference evidence="1" key="1">
    <citation type="submission" date="2021-02" db="EMBL/GenBank/DDBJ databases">
        <title>Infant gut strain persistence is associated with maternal origin, phylogeny, and functional potential including surface adhesion and iron acquisition.</title>
        <authorList>
            <person name="Lou Y.C."/>
        </authorList>
    </citation>
    <scope>NUCLEOTIDE SEQUENCE</scope>
    <source>
        <strain evidence="1">L3_108_031G1_dasL3_108_031G1_concoct_20</strain>
    </source>
</reference>
<name>A0A942WR00_VEIPA</name>
<organism evidence="1 2">
    <name type="scientific">Veillonella parvula</name>
    <name type="common">Staphylococcus parvulus</name>
    <dbReference type="NCBI Taxonomy" id="29466"/>
    <lineage>
        <taxon>Bacteria</taxon>
        <taxon>Bacillati</taxon>
        <taxon>Bacillota</taxon>
        <taxon>Negativicutes</taxon>
        <taxon>Veillonellales</taxon>
        <taxon>Veillonellaceae</taxon>
        <taxon>Veillonella</taxon>
    </lineage>
</organism>
<proteinExistence type="predicted"/>
<dbReference type="Proteomes" id="UP000778864">
    <property type="component" value="Unassembled WGS sequence"/>
</dbReference>
<sequence>MNKNLERRDNESFLSYIERITENRKLYDADYSEWAENLVGKTYSSENARKAYYIVEPLIKKLKEEKIESITDEEILNELEMKRIEVLKERRKKQAINAEFNRLVRRQADTELYWEKFYNAVESLEPLKFPEPIEIDCCKREYLLAISDLHYAKEIKVHGLKNDIINEYNIDVFEKRMWDLQNQVVDVVKEKDIKKLHIFTLGDCIDGILRMSQLMNLQEGVVDSVIEFSEFMGTWMNELTNRVPIVLEYDQCWGNHDQIRSLQPKRDTFIQDNVSKLIMKFLKLRVQGNKNIKINESKTPLIYKNILGVDIVGFHGEDKNLELATKFIRSFYNVDVDMVLCGHLHSQSLVTEGIGKYGDVQCIRVPSLCGVDDYSISLKKSARAGAMLFTFEDGKGKIETRDFWLN</sequence>
<accession>A0A942WR00</accession>
<dbReference type="RefSeq" id="WP_278468209.1">
    <property type="nucleotide sequence ID" value="NZ_JAGZMU010000005.1"/>
</dbReference>
<comment type="caution">
    <text evidence="1">The sequence shown here is derived from an EMBL/GenBank/DDBJ whole genome shotgun (WGS) entry which is preliminary data.</text>
</comment>